<evidence type="ECO:0000313" key="1">
    <source>
        <dbReference type="EMBL" id="MCC0100260.1"/>
    </source>
</evidence>
<dbReference type="Proteomes" id="UP001520654">
    <property type="component" value="Unassembled WGS sequence"/>
</dbReference>
<dbReference type="EMBL" id="JAINUL010000001">
    <property type="protein sequence ID" value="MCC0100260.1"/>
    <property type="molecule type" value="Genomic_DNA"/>
</dbReference>
<accession>A0ABS8EGS7</accession>
<comment type="caution">
    <text evidence="1">The sequence shown here is derived from an EMBL/GenBank/DDBJ whole genome shotgun (WGS) entry which is preliminary data.</text>
</comment>
<organism evidence="1 2">
    <name type="scientific">Streptomyces flavotricini</name>
    <dbReference type="NCBI Taxonomy" id="66888"/>
    <lineage>
        <taxon>Bacteria</taxon>
        <taxon>Bacillati</taxon>
        <taxon>Actinomycetota</taxon>
        <taxon>Actinomycetes</taxon>
        <taxon>Kitasatosporales</taxon>
        <taxon>Streptomycetaceae</taxon>
        <taxon>Streptomyces</taxon>
    </lineage>
</organism>
<reference evidence="1 2" key="1">
    <citation type="submission" date="2021-08" db="EMBL/GenBank/DDBJ databases">
        <title>Genomic Architecture of Streptomyces flavotricini NGL1 and Streptomyces erythrochromogenes HMS4 With Differential Plant Beneficial attributes and laccase production capabilities.</title>
        <authorList>
            <person name="Salwan R."/>
            <person name="Kaur R."/>
            <person name="Sharma V."/>
        </authorList>
    </citation>
    <scope>NUCLEOTIDE SEQUENCE [LARGE SCALE GENOMIC DNA]</scope>
    <source>
        <strain evidence="1 2">NGL1</strain>
    </source>
</reference>
<name>A0ABS8EGS7_9ACTN</name>
<protein>
    <submittedName>
        <fullName evidence="1">Uncharacterized protein</fullName>
    </submittedName>
</protein>
<proteinExistence type="predicted"/>
<evidence type="ECO:0000313" key="2">
    <source>
        <dbReference type="Proteomes" id="UP001520654"/>
    </source>
</evidence>
<dbReference type="RefSeq" id="WP_229343650.1">
    <property type="nucleotide sequence ID" value="NZ_JAINUL010000001.1"/>
</dbReference>
<sequence>MAEVTEPQWWQNMLATDGVLAAAVDGDLPLTFRLGAFADVFADHYGELPEDVRRRVLSLAEEVLAADDDTGRAAVATGFFEALLNKWDRGFDLEAAWPLVGPRSRAHCLAWNEAWGIESPAWMRTA</sequence>
<gene>
    <name evidence="1" type="ORF">K7B10_36885</name>
</gene>
<keyword evidence="2" id="KW-1185">Reference proteome</keyword>